<gene>
    <name evidence="8" type="ORF">BDW02DRAFT_528991</name>
</gene>
<proteinExistence type="inferred from homology"/>
<dbReference type="AlphaFoldDB" id="A0A6A5KEE9"/>
<dbReference type="PANTHER" id="PTHR33048:SF163">
    <property type="entry name" value="INTEGRAL MEMBRANE PROTEIN (AFU_ORTHOLOGUE AFUA_8G05510)"/>
    <property type="match status" value="1"/>
</dbReference>
<name>A0A6A5KEE9_9PLEO</name>
<evidence type="ECO:0000256" key="1">
    <source>
        <dbReference type="ARBA" id="ARBA00004141"/>
    </source>
</evidence>
<reference evidence="8" key="1">
    <citation type="submission" date="2020-01" db="EMBL/GenBank/DDBJ databases">
        <authorList>
            <consortium name="DOE Joint Genome Institute"/>
            <person name="Haridas S."/>
            <person name="Albert R."/>
            <person name="Binder M."/>
            <person name="Bloem J."/>
            <person name="Labutti K."/>
            <person name="Salamov A."/>
            <person name="Andreopoulos B."/>
            <person name="Baker S.E."/>
            <person name="Barry K."/>
            <person name="Bills G."/>
            <person name="Bluhm B.H."/>
            <person name="Cannon C."/>
            <person name="Castanera R."/>
            <person name="Culley D.E."/>
            <person name="Daum C."/>
            <person name="Ezra D."/>
            <person name="Gonzalez J.B."/>
            <person name="Henrissat B."/>
            <person name="Kuo A."/>
            <person name="Liang C."/>
            <person name="Lipzen A."/>
            <person name="Lutzoni F."/>
            <person name="Magnuson J."/>
            <person name="Mondo S."/>
            <person name="Nolan M."/>
            <person name="Ohm R."/>
            <person name="Pangilinan J."/>
            <person name="Park H.-J."/>
            <person name="Ramirez L."/>
            <person name="Alfaro M."/>
            <person name="Sun H."/>
            <person name="Tritt A."/>
            <person name="Yoshinaga Y."/>
            <person name="Zwiers L.-H."/>
            <person name="Turgeon B.G."/>
            <person name="Goodwin S.B."/>
            <person name="Spatafora J.W."/>
            <person name="Crous P.W."/>
            <person name="Grigoriev I.V."/>
        </authorList>
    </citation>
    <scope>NUCLEOTIDE SEQUENCE</scope>
    <source>
        <strain evidence="8">P77</strain>
    </source>
</reference>
<evidence type="ECO:0000256" key="5">
    <source>
        <dbReference type="ARBA" id="ARBA00038359"/>
    </source>
</evidence>
<comment type="similarity">
    <text evidence="5">Belongs to the SAT4 family.</text>
</comment>
<dbReference type="PANTHER" id="PTHR33048">
    <property type="entry name" value="PTH11-LIKE INTEGRAL MEMBRANE PROTEIN (AFU_ORTHOLOGUE AFUA_5G11245)"/>
    <property type="match status" value="1"/>
</dbReference>
<feature type="transmembrane region" description="Helical" evidence="6">
    <location>
        <begin position="189"/>
        <end position="211"/>
    </location>
</feature>
<dbReference type="InterPro" id="IPR049326">
    <property type="entry name" value="Rhodopsin_dom_fungi"/>
</dbReference>
<dbReference type="InterPro" id="IPR052337">
    <property type="entry name" value="SAT4-like"/>
</dbReference>
<keyword evidence="9" id="KW-1185">Reference proteome</keyword>
<keyword evidence="3 6" id="KW-1133">Transmembrane helix</keyword>
<evidence type="ECO:0000259" key="7">
    <source>
        <dbReference type="Pfam" id="PF20684"/>
    </source>
</evidence>
<evidence type="ECO:0000313" key="9">
    <source>
        <dbReference type="Proteomes" id="UP000800040"/>
    </source>
</evidence>
<feature type="non-terminal residue" evidence="8">
    <location>
        <position position="308"/>
    </location>
</feature>
<dbReference type="OrthoDB" id="4682787at2759"/>
<feature type="transmembrane region" description="Helical" evidence="6">
    <location>
        <begin position="78"/>
        <end position="99"/>
    </location>
</feature>
<evidence type="ECO:0000256" key="6">
    <source>
        <dbReference type="SAM" id="Phobius"/>
    </source>
</evidence>
<protein>
    <recommendedName>
        <fullName evidence="7">Rhodopsin domain-containing protein</fullName>
    </recommendedName>
</protein>
<keyword evidence="4 6" id="KW-0472">Membrane</keyword>
<organism evidence="8 9">
    <name type="scientific">Decorospora gaudefroyi</name>
    <dbReference type="NCBI Taxonomy" id="184978"/>
    <lineage>
        <taxon>Eukaryota</taxon>
        <taxon>Fungi</taxon>
        <taxon>Dikarya</taxon>
        <taxon>Ascomycota</taxon>
        <taxon>Pezizomycotina</taxon>
        <taxon>Dothideomycetes</taxon>
        <taxon>Pleosporomycetidae</taxon>
        <taxon>Pleosporales</taxon>
        <taxon>Pleosporineae</taxon>
        <taxon>Pleosporaceae</taxon>
        <taxon>Decorospora</taxon>
    </lineage>
</organism>
<dbReference type="Proteomes" id="UP000800040">
    <property type="component" value="Unassembled WGS sequence"/>
</dbReference>
<accession>A0A6A5KEE9</accession>
<feature type="domain" description="Rhodopsin" evidence="7">
    <location>
        <begin position="11"/>
        <end position="253"/>
    </location>
</feature>
<feature type="transmembrane region" description="Helical" evidence="6">
    <location>
        <begin position="105"/>
        <end position="123"/>
    </location>
</feature>
<evidence type="ECO:0000256" key="2">
    <source>
        <dbReference type="ARBA" id="ARBA00022692"/>
    </source>
</evidence>
<keyword evidence="2 6" id="KW-0812">Transmembrane</keyword>
<evidence type="ECO:0000313" key="8">
    <source>
        <dbReference type="EMBL" id="KAF1832844.1"/>
    </source>
</evidence>
<comment type="subcellular location">
    <subcellularLocation>
        <location evidence="1">Membrane</location>
        <topology evidence="1">Multi-pass membrane protein</topology>
    </subcellularLocation>
</comment>
<dbReference type="EMBL" id="ML975330">
    <property type="protein sequence ID" value="KAF1832844.1"/>
    <property type="molecule type" value="Genomic_DNA"/>
</dbReference>
<sequence length="308" mass="35352">MMIFSTAFTIWRIVVRFKLSPWMGPSDWLMILGMVCAVVEQWRYGSYRRVGSQRCGSPTRRGRQDDLSKPSHLAGQLLNLYSMWIVKLSICAYLLALNFSKRYRWVVWGTIVFVTVFNFLLPVTQHLGLCRPLASRWDTRITDKKCWSQMVRISIAYTQAISNIVTDLVYATTPIAYLRSVQLSKRTQWSVRFVFLMSLVYCTTISAIKLWDFQRIQGVKEVYYESATLSIWSMTEVSLGIVVANLPPLRKSFDGLLKHVISGSSPGNVFSASKYSNNNFQSFHLATFQGRQDRKSTRLRSTATGDNE</sequence>
<evidence type="ECO:0000256" key="3">
    <source>
        <dbReference type="ARBA" id="ARBA00022989"/>
    </source>
</evidence>
<evidence type="ECO:0000256" key="4">
    <source>
        <dbReference type="ARBA" id="ARBA00023136"/>
    </source>
</evidence>
<dbReference type="GO" id="GO:0016020">
    <property type="term" value="C:membrane"/>
    <property type="evidence" value="ECO:0007669"/>
    <property type="project" value="UniProtKB-SubCell"/>
</dbReference>
<dbReference type="Pfam" id="PF20684">
    <property type="entry name" value="Fung_rhodopsin"/>
    <property type="match status" value="1"/>
</dbReference>